<keyword evidence="10 11" id="KW-0143">Chaperone</keyword>
<keyword evidence="5 11" id="KW-0812">Transmembrane</keyword>
<evidence type="ECO:0000256" key="2">
    <source>
        <dbReference type="ARBA" id="ARBA00010358"/>
    </source>
</evidence>
<evidence type="ECO:0000256" key="4">
    <source>
        <dbReference type="ARBA" id="ARBA00022519"/>
    </source>
</evidence>
<evidence type="ECO:0000256" key="3">
    <source>
        <dbReference type="ARBA" id="ARBA00022475"/>
    </source>
</evidence>
<dbReference type="OrthoDB" id="8903554at2"/>
<dbReference type="AlphaFoldDB" id="A0A3A3FU04"/>
<gene>
    <name evidence="11" type="primary">lifO</name>
    <name evidence="12" type="ORF">D3871_12635</name>
</gene>
<keyword evidence="9 11" id="KW-0472">Membrane</keyword>
<comment type="caution">
    <text evidence="12">The sequence shown here is derived from an EMBL/GenBank/DDBJ whole genome shotgun (WGS) entry which is preliminary data.</text>
</comment>
<accession>A0A3A3FU04</accession>
<evidence type="ECO:0000256" key="8">
    <source>
        <dbReference type="ARBA" id="ARBA00023098"/>
    </source>
</evidence>
<keyword evidence="3 11" id="KW-1003">Cell membrane</keyword>
<dbReference type="RefSeq" id="WP_119769214.1">
    <property type="nucleotide sequence ID" value="NZ_QYUO01000001.1"/>
</dbReference>
<evidence type="ECO:0000313" key="12">
    <source>
        <dbReference type="EMBL" id="RJF99273.1"/>
    </source>
</evidence>
<evidence type="ECO:0000256" key="5">
    <source>
        <dbReference type="ARBA" id="ARBA00022692"/>
    </source>
</evidence>
<dbReference type="EMBL" id="QYUO01000001">
    <property type="protein sequence ID" value="RJF99273.1"/>
    <property type="molecule type" value="Genomic_DNA"/>
</dbReference>
<proteinExistence type="inferred from homology"/>
<dbReference type="InterPro" id="IPR004961">
    <property type="entry name" value="Lipase_chaperone"/>
</dbReference>
<evidence type="ECO:0000256" key="10">
    <source>
        <dbReference type="ARBA" id="ARBA00023186"/>
    </source>
</evidence>
<keyword evidence="6 11" id="KW-0442">Lipid degradation</keyword>
<comment type="function">
    <text evidence="11">May be involved in the folding of the extracellular lipase during its passage through the periplasm.</text>
</comment>
<keyword evidence="13" id="KW-1185">Reference proteome</keyword>
<organism evidence="12 13">
    <name type="scientific">Noviherbaspirillum saxi</name>
    <dbReference type="NCBI Taxonomy" id="2320863"/>
    <lineage>
        <taxon>Bacteria</taxon>
        <taxon>Pseudomonadati</taxon>
        <taxon>Pseudomonadota</taxon>
        <taxon>Betaproteobacteria</taxon>
        <taxon>Burkholderiales</taxon>
        <taxon>Oxalobacteraceae</taxon>
        <taxon>Noviherbaspirillum</taxon>
    </lineage>
</organism>
<dbReference type="GO" id="GO:0051082">
    <property type="term" value="F:unfolded protein binding"/>
    <property type="evidence" value="ECO:0007669"/>
    <property type="project" value="UniProtKB-UniRule"/>
</dbReference>
<sequence>MSRITLKVWHGAAAISAALMLWLALMPREELAPMQASPEPNLFAFVRSLEGTRPDGNLQIDGGDLVVSAELVRMFDYYLAATGEKPLQAIRAEIEHDIDTRLKGRAAEQARQLLTRYVDYKHALLDIDTKPVSGAVGGTAVRQRFAAMQEVRLRFFSQQEIEAMFAMEDAGALDAIARLEIRQDQSLTSEEKQIRLAALDASLAPALRDAREEPMKIVRLEQSIANMRNSGASEDEIYRARAAALNPEAAARLSELDRDEESWNKRIADYRSQRQCILNAAMPLSEANRATALEQLRQSGFTPEEQLRLAAYE</sequence>
<keyword evidence="8 11" id="KW-0443">Lipid metabolism</keyword>
<keyword evidence="4 11" id="KW-0997">Cell inner membrane</keyword>
<evidence type="ECO:0000256" key="6">
    <source>
        <dbReference type="ARBA" id="ARBA00022963"/>
    </source>
</evidence>
<protein>
    <recommendedName>
        <fullName evidence="11">Lipase chaperone</fullName>
    </recommendedName>
    <alternativeName>
        <fullName evidence="11">Lipase activator protein</fullName>
    </alternativeName>
    <alternativeName>
        <fullName evidence="11">Lipase foldase</fullName>
    </alternativeName>
    <alternativeName>
        <fullName evidence="11">Lipase helper protein</fullName>
    </alternativeName>
    <alternativeName>
        <fullName evidence="11">Lipase modulator</fullName>
    </alternativeName>
</protein>
<dbReference type="Proteomes" id="UP000265955">
    <property type="component" value="Unassembled WGS sequence"/>
</dbReference>
<name>A0A3A3FU04_9BURK</name>
<reference evidence="13" key="1">
    <citation type="submission" date="2018-09" db="EMBL/GenBank/DDBJ databases">
        <authorList>
            <person name="Zhu H."/>
        </authorList>
    </citation>
    <scope>NUCLEOTIDE SEQUENCE [LARGE SCALE GENOMIC DNA]</scope>
    <source>
        <strain evidence="13">K1R23-30</strain>
    </source>
</reference>
<dbReference type="GO" id="GO:0005886">
    <property type="term" value="C:plasma membrane"/>
    <property type="evidence" value="ECO:0007669"/>
    <property type="project" value="UniProtKB-SubCell"/>
</dbReference>
<dbReference type="GO" id="GO:0006457">
    <property type="term" value="P:protein folding"/>
    <property type="evidence" value="ECO:0007669"/>
    <property type="project" value="UniProtKB-UniRule"/>
</dbReference>
<evidence type="ECO:0000256" key="9">
    <source>
        <dbReference type="ARBA" id="ARBA00023136"/>
    </source>
</evidence>
<dbReference type="GO" id="GO:0016042">
    <property type="term" value="P:lipid catabolic process"/>
    <property type="evidence" value="ECO:0007669"/>
    <property type="project" value="UniProtKB-UniRule"/>
</dbReference>
<evidence type="ECO:0000256" key="11">
    <source>
        <dbReference type="HAMAP-Rule" id="MF_00790"/>
    </source>
</evidence>
<evidence type="ECO:0000256" key="7">
    <source>
        <dbReference type="ARBA" id="ARBA00022989"/>
    </source>
</evidence>
<feature type="transmembrane region" description="Helical" evidence="11">
    <location>
        <begin position="6"/>
        <end position="25"/>
    </location>
</feature>
<comment type="similarity">
    <text evidence="2 11">Belongs to the lipase chaperone family.</text>
</comment>
<comment type="subcellular location">
    <subcellularLocation>
        <location evidence="1">Cell inner membrane</location>
        <topology evidence="1">Single-pass membrane protein</topology>
        <orientation evidence="1">Periplasmic side</orientation>
    </subcellularLocation>
</comment>
<keyword evidence="7 11" id="KW-1133">Transmembrane helix</keyword>
<dbReference type="Pfam" id="PF03280">
    <property type="entry name" value="Lipase_chap"/>
    <property type="match status" value="1"/>
</dbReference>
<evidence type="ECO:0000313" key="13">
    <source>
        <dbReference type="Proteomes" id="UP000265955"/>
    </source>
</evidence>
<dbReference type="SUPFAM" id="SSF158855">
    <property type="entry name" value="Lipase chaperone-like"/>
    <property type="match status" value="1"/>
</dbReference>
<dbReference type="HAMAP" id="MF_00790">
    <property type="entry name" value="Lipase_chap"/>
    <property type="match status" value="1"/>
</dbReference>
<evidence type="ECO:0000256" key="1">
    <source>
        <dbReference type="ARBA" id="ARBA00004383"/>
    </source>
</evidence>